<name>A0A6B9FHR2_9HYPH</name>
<reference evidence="5 6" key="1">
    <citation type="journal article" date="2012" name="Genet. Mol. Biol.">
        <title>Analysis of 16S rRNA and mxaF genes revealing insights into Methylobacterium niche-specific plant association.</title>
        <authorList>
            <person name="Dourado M.N."/>
            <person name="Andreote F.D."/>
            <person name="Dini-Andreote F."/>
            <person name="Conti R."/>
            <person name="Araujo J.M."/>
            <person name="Araujo W.L."/>
        </authorList>
    </citation>
    <scope>NUCLEOTIDE SEQUENCE [LARGE SCALE GENOMIC DNA]</scope>
    <source>
        <strain evidence="5 6">SR1.6/6</strain>
    </source>
</reference>
<dbReference type="RefSeq" id="WP_010686702.1">
    <property type="nucleotide sequence ID" value="NZ_CP043538.1"/>
</dbReference>
<dbReference type="Gene3D" id="3.40.50.720">
    <property type="entry name" value="NAD(P)-binding Rossmann-like Domain"/>
    <property type="match status" value="1"/>
</dbReference>
<dbReference type="Pfam" id="PF00107">
    <property type="entry name" value="ADH_zinc_N"/>
    <property type="match status" value="1"/>
</dbReference>
<evidence type="ECO:0000256" key="2">
    <source>
        <dbReference type="SAM" id="MobiDB-lite"/>
    </source>
</evidence>
<dbReference type="EMBL" id="CP043538">
    <property type="protein sequence ID" value="QGY00745.1"/>
    <property type="molecule type" value="Genomic_DNA"/>
</dbReference>
<feature type="domain" description="Alcohol dehydrogenase-like C-terminal" evidence="3">
    <location>
        <begin position="172"/>
        <end position="293"/>
    </location>
</feature>
<reference evidence="5 6" key="2">
    <citation type="journal article" date="2013" name="Genome Announc.">
        <title>Draft Genome Sequence of Methylobacterium mesophilicum Strain SR1.6/6, Isolated from Citrus sinensis.</title>
        <authorList>
            <person name="Marinho Almeida D."/>
            <person name="Dini-Andreote F."/>
            <person name="Camargo Neves A.A."/>
            <person name="Juca Ramos R.T."/>
            <person name="Andreote F.D."/>
            <person name="Carneiro A.R."/>
            <person name="Oliveira de Souza Lima A."/>
            <person name="Caracciolo Gomes de Sa P.H."/>
            <person name="Ribeiro Barbosa M.S."/>
            <person name="Araujo W.L."/>
            <person name="Silva A."/>
        </authorList>
    </citation>
    <scope>NUCLEOTIDE SEQUENCE [LARGE SCALE GENOMIC DNA]</scope>
    <source>
        <strain evidence="5 6">SR1.6/6</strain>
    </source>
</reference>
<dbReference type="GO" id="GO:0016491">
    <property type="term" value="F:oxidoreductase activity"/>
    <property type="evidence" value="ECO:0007669"/>
    <property type="project" value="UniProtKB-KW"/>
</dbReference>
<dbReference type="SUPFAM" id="SSF50129">
    <property type="entry name" value="GroES-like"/>
    <property type="match status" value="1"/>
</dbReference>
<dbReference type="KEGG" id="mmes:MMSR116_01595"/>
<dbReference type="InterPro" id="IPR050129">
    <property type="entry name" value="Zn_alcohol_dh"/>
</dbReference>
<protein>
    <submittedName>
        <fullName evidence="5">Alcohol dehydrogenase catalytic domain-containing protein</fullName>
    </submittedName>
</protein>
<gene>
    <name evidence="5" type="ORF">MMSR116_01595</name>
</gene>
<dbReference type="SUPFAM" id="SSF51735">
    <property type="entry name" value="NAD(P)-binding Rossmann-fold domains"/>
    <property type="match status" value="1"/>
</dbReference>
<dbReference type="InterPro" id="IPR011032">
    <property type="entry name" value="GroES-like_sf"/>
</dbReference>
<accession>A0A6B9FHR2</accession>
<organism evidence="5 6">
    <name type="scientific">Methylobacterium mesophilicum SR1.6/6</name>
    <dbReference type="NCBI Taxonomy" id="908290"/>
    <lineage>
        <taxon>Bacteria</taxon>
        <taxon>Pseudomonadati</taxon>
        <taxon>Pseudomonadota</taxon>
        <taxon>Alphaproteobacteria</taxon>
        <taxon>Hyphomicrobiales</taxon>
        <taxon>Methylobacteriaceae</taxon>
        <taxon>Methylobacterium</taxon>
    </lineage>
</organism>
<proteinExistence type="predicted"/>
<feature type="domain" description="Alcohol dehydrogenase-like N-terminal" evidence="4">
    <location>
        <begin position="23"/>
        <end position="128"/>
    </location>
</feature>
<evidence type="ECO:0000313" key="6">
    <source>
        <dbReference type="Proteomes" id="UP000012488"/>
    </source>
</evidence>
<dbReference type="OrthoDB" id="9809185at2"/>
<keyword evidence="1" id="KW-0560">Oxidoreductase</keyword>
<dbReference type="InterPro" id="IPR036291">
    <property type="entry name" value="NAD(P)-bd_dom_sf"/>
</dbReference>
<dbReference type="Gene3D" id="3.90.180.10">
    <property type="entry name" value="Medium-chain alcohol dehydrogenases, catalytic domain"/>
    <property type="match status" value="1"/>
</dbReference>
<evidence type="ECO:0000259" key="4">
    <source>
        <dbReference type="Pfam" id="PF08240"/>
    </source>
</evidence>
<feature type="region of interest" description="Disordered" evidence="2">
    <location>
        <begin position="197"/>
        <end position="222"/>
    </location>
</feature>
<dbReference type="InterPro" id="IPR013154">
    <property type="entry name" value="ADH-like_N"/>
</dbReference>
<evidence type="ECO:0000313" key="5">
    <source>
        <dbReference type="EMBL" id="QGY00745.1"/>
    </source>
</evidence>
<dbReference type="Proteomes" id="UP000012488">
    <property type="component" value="Chromosome"/>
</dbReference>
<evidence type="ECO:0000259" key="3">
    <source>
        <dbReference type="Pfam" id="PF00107"/>
    </source>
</evidence>
<dbReference type="InterPro" id="IPR013149">
    <property type="entry name" value="ADH-like_C"/>
</dbReference>
<dbReference type="AlphaFoldDB" id="A0A6B9FHR2"/>
<dbReference type="PANTHER" id="PTHR43401">
    <property type="entry name" value="L-THREONINE 3-DEHYDROGENASE"/>
    <property type="match status" value="1"/>
</dbReference>
<dbReference type="Pfam" id="PF08240">
    <property type="entry name" value="ADH_N"/>
    <property type="match status" value="1"/>
</dbReference>
<evidence type="ECO:0000256" key="1">
    <source>
        <dbReference type="ARBA" id="ARBA00023002"/>
    </source>
</evidence>
<sequence length="336" mass="34733">MRALIYTGPNALIVDDVPVPVPGPGEVLVRVEAVGICGSDMHAYHGHDARRPAPLILGHEAAGRVAEGPRAGARVAVNPLVTCGHCPACEAGRTHLCPSRQILSMPPRPGAFADFVCVPEKSLVPIPDALSTTHAALAEPLAVAYHAVNQGARLLGRPLAGARCVVLGGGAIGFGSGLVLAMQGAGEVVIIEPNPERRSEAARGLPTARCRAPDDAEGPGPDSADLILDAVGSDATRAKASQLARPGAVIVHIGLLPGERGLDVRKITLQEIVVSGSYCYTMQEFRDVVEALADGRLGPLDWVEERPLAAGAAAFADMDASRVAAPKLILRPNTPA</sequence>
<dbReference type="PANTHER" id="PTHR43401:SF2">
    <property type="entry name" value="L-THREONINE 3-DEHYDROGENASE"/>
    <property type="match status" value="1"/>
</dbReference>